<feature type="domain" description="Enoyl reductase (ER)" evidence="3">
    <location>
        <begin position="11"/>
        <end position="339"/>
    </location>
</feature>
<dbReference type="GO" id="GO:0016651">
    <property type="term" value="F:oxidoreductase activity, acting on NAD(P)H"/>
    <property type="evidence" value="ECO:0007669"/>
    <property type="project" value="TreeGrafter"/>
</dbReference>
<dbReference type="PANTHER" id="PTHR48106">
    <property type="entry name" value="QUINONE OXIDOREDUCTASE PIG3-RELATED"/>
    <property type="match status" value="1"/>
</dbReference>
<evidence type="ECO:0000313" key="5">
    <source>
        <dbReference type="Proteomes" id="UP000515733"/>
    </source>
</evidence>
<dbReference type="PANTHER" id="PTHR48106:SF18">
    <property type="entry name" value="QUINONE OXIDOREDUCTASE PIG3"/>
    <property type="match status" value="1"/>
</dbReference>
<evidence type="ECO:0000313" key="4">
    <source>
        <dbReference type="EMBL" id="CAB1368392.1"/>
    </source>
</evidence>
<dbReference type="OrthoDB" id="9805883at2"/>
<dbReference type="InterPro" id="IPR011032">
    <property type="entry name" value="GroES-like_sf"/>
</dbReference>
<dbReference type="InterPro" id="IPR013149">
    <property type="entry name" value="ADH-like_C"/>
</dbReference>
<proteinExistence type="predicted"/>
<dbReference type="SMART" id="SM00829">
    <property type="entry name" value="PKS_ER"/>
    <property type="match status" value="1"/>
</dbReference>
<dbReference type="AlphaFoldDB" id="A0A6S6XZQ6"/>
<keyword evidence="5" id="KW-1185">Reference proteome</keyword>
<evidence type="ECO:0000256" key="1">
    <source>
        <dbReference type="ARBA" id="ARBA00022857"/>
    </source>
</evidence>
<dbReference type="Proteomes" id="UP000515733">
    <property type="component" value="Chromosome"/>
</dbReference>
<dbReference type="SUPFAM" id="SSF51735">
    <property type="entry name" value="NAD(P)-binding Rossmann-fold domains"/>
    <property type="match status" value="1"/>
</dbReference>
<reference evidence="4 5" key="1">
    <citation type="submission" date="2020-03" db="EMBL/GenBank/DDBJ databases">
        <authorList>
            <consortium name="Genoscope - CEA"/>
            <person name="William W."/>
        </authorList>
    </citation>
    <scope>NUCLEOTIDE SEQUENCE [LARGE SCALE GENOMIC DNA]</scope>
    <source>
        <strain evidence="5">DSM 16959</strain>
    </source>
</reference>
<dbReference type="SUPFAM" id="SSF50129">
    <property type="entry name" value="GroES-like"/>
    <property type="match status" value="1"/>
</dbReference>
<evidence type="ECO:0000259" key="3">
    <source>
        <dbReference type="SMART" id="SM00829"/>
    </source>
</evidence>
<evidence type="ECO:0000256" key="2">
    <source>
        <dbReference type="ARBA" id="ARBA00023002"/>
    </source>
</evidence>
<accession>A0A6S6XZQ6</accession>
<dbReference type="KEGG" id="doe:DENOEST_1227"/>
<gene>
    <name evidence="4" type="ORF">DENOEST_1227</name>
</gene>
<keyword evidence="1" id="KW-0521">NADP</keyword>
<keyword evidence="2" id="KW-0560">Oxidoreductase</keyword>
<name>A0A6S6XZQ6_9PROT</name>
<dbReference type="InterPro" id="IPR036291">
    <property type="entry name" value="NAD(P)-bd_dom_sf"/>
</dbReference>
<organism evidence="4 5">
    <name type="scientific">Denitratisoma oestradiolicum</name>
    <dbReference type="NCBI Taxonomy" id="311182"/>
    <lineage>
        <taxon>Bacteria</taxon>
        <taxon>Pseudomonadati</taxon>
        <taxon>Pseudomonadota</taxon>
        <taxon>Betaproteobacteria</taxon>
        <taxon>Nitrosomonadales</taxon>
        <taxon>Sterolibacteriaceae</taxon>
        <taxon>Denitratisoma</taxon>
    </lineage>
</organism>
<protein>
    <submittedName>
        <fullName evidence="4">Alcohol dehydrogenase</fullName>
    </submittedName>
</protein>
<dbReference type="EMBL" id="LR778301">
    <property type="protein sequence ID" value="CAB1368392.1"/>
    <property type="molecule type" value="Genomic_DNA"/>
</dbReference>
<dbReference type="Gene3D" id="3.90.180.10">
    <property type="entry name" value="Medium-chain alcohol dehydrogenases, catalytic domain"/>
    <property type="match status" value="1"/>
</dbReference>
<dbReference type="Pfam" id="PF08240">
    <property type="entry name" value="ADH_N"/>
    <property type="match status" value="1"/>
</dbReference>
<sequence>MMRAVRMHQHGGPEVLRVEEVAEPTPGPGDILVRMRATTVNHRDVWIRKGHPHPAYRVELPAILGIDISGEIVGMGGAVEGFAIGERVTANPYIPCGRCRYCVRGRPQYCPHFTVFNGAYAELVAIPAVQAVKLSPQVSDVDAACFPNTYITAWQMLMGKARLTADDVVFVWAGTSGLGSAAIEIAHLAGATVIASAGSARKLDVLRRLGPDLMLDHSSPDLVERVLEFTGGEGATVVFEHIGQATWERSLALAASGARIVSAGATSGDDARMNITQMFVKQVQILGSRLGTMEDAFAAGKQLNAGRFKPLVGATIPFEELAEAHRLMEAGEVIGKVVVTAG</sequence>
<dbReference type="RefSeq" id="WP_145771683.1">
    <property type="nucleotide sequence ID" value="NZ_LR778301.1"/>
</dbReference>
<dbReference type="Pfam" id="PF00107">
    <property type="entry name" value="ADH_zinc_N"/>
    <property type="match status" value="1"/>
</dbReference>
<dbReference type="GO" id="GO:0070402">
    <property type="term" value="F:NADPH binding"/>
    <property type="evidence" value="ECO:0007669"/>
    <property type="project" value="TreeGrafter"/>
</dbReference>
<dbReference type="InterPro" id="IPR013154">
    <property type="entry name" value="ADH-like_N"/>
</dbReference>
<dbReference type="InterPro" id="IPR020843">
    <property type="entry name" value="ER"/>
</dbReference>